<evidence type="ECO:0000313" key="1">
    <source>
        <dbReference type="EMBL" id="NMF98204.1"/>
    </source>
</evidence>
<evidence type="ECO:0000313" key="2">
    <source>
        <dbReference type="Proteomes" id="UP000634522"/>
    </source>
</evidence>
<proteinExistence type="predicted"/>
<gene>
    <name evidence="1" type="ORF">GPA27_12495</name>
</gene>
<organism evidence="1 2">
    <name type="scientific">Aromatoleum toluolicum</name>
    <dbReference type="NCBI Taxonomy" id="90060"/>
    <lineage>
        <taxon>Bacteria</taxon>
        <taxon>Pseudomonadati</taxon>
        <taxon>Pseudomonadota</taxon>
        <taxon>Betaproteobacteria</taxon>
        <taxon>Rhodocyclales</taxon>
        <taxon>Rhodocyclaceae</taxon>
        <taxon>Aromatoleum</taxon>
    </lineage>
</organism>
<accession>A0ABX1NG28</accession>
<protein>
    <submittedName>
        <fullName evidence="1">Uncharacterized protein</fullName>
    </submittedName>
</protein>
<comment type="caution">
    <text evidence="1">The sequence shown here is derived from an EMBL/GenBank/DDBJ whole genome shotgun (WGS) entry which is preliminary data.</text>
</comment>
<reference evidence="1 2" key="1">
    <citation type="submission" date="2019-12" db="EMBL/GenBank/DDBJ databases">
        <title>Comparative genomics gives insights into the taxonomy of the Azoarcus-Aromatoleum group and reveals separate origins of nif in the plant-associated Azoarcus and non-plant-associated Aromatoleum sub-groups.</title>
        <authorList>
            <person name="Lafos M."/>
            <person name="Maluk M."/>
            <person name="Batista M."/>
            <person name="Junghare M."/>
            <person name="Carmona M."/>
            <person name="Faoro H."/>
            <person name="Cruz L.M."/>
            <person name="Battistoni F."/>
            <person name="De Souza E."/>
            <person name="Pedrosa F."/>
            <person name="Chen W.-M."/>
            <person name="Poole P.S."/>
            <person name="Dixon R.A."/>
            <person name="James E.K."/>
        </authorList>
    </citation>
    <scope>NUCLEOTIDE SEQUENCE [LARGE SCALE GENOMIC DNA]</scope>
    <source>
        <strain evidence="1 2">T</strain>
    </source>
</reference>
<name>A0ABX1NG28_9RHOO</name>
<keyword evidence="2" id="KW-1185">Reference proteome</keyword>
<dbReference type="RefSeq" id="WP_169140918.1">
    <property type="nucleotide sequence ID" value="NZ_WTVS01000023.1"/>
</dbReference>
<dbReference type="Proteomes" id="UP000634522">
    <property type="component" value="Unassembled WGS sequence"/>
</dbReference>
<sequence length="164" mass="17616">MTNSLTKRIGALEARTPCNDEASDQDPTDYAALRRALWERAAHPTLAPVQPASPSGVAGVLHWRRKIAETAARAASMPPPDEPGKTNYQALRIMAAQKAGGAAHHALRGAELEVLTEAGFDRLVLDQLKAEHTRYEGIPWQWHGDNLPAEAQSVIDSALASAAP</sequence>
<dbReference type="EMBL" id="WTVS01000023">
    <property type="protein sequence ID" value="NMF98204.1"/>
    <property type="molecule type" value="Genomic_DNA"/>
</dbReference>